<evidence type="ECO:0000313" key="1">
    <source>
        <dbReference type="EMBL" id="GAH53180.1"/>
    </source>
</evidence>
<name>X1H7Y1_9ZZZZ</name>
<dbReference type="AlphaFoldDB" id="X1H7Y1"/>
<reference evidence="1" key="1">
    <citation type="journal article" date="2014" name="Front. Microbiol.">
        <title>High frequency of phylogenetically diverse reductive dehalogenase-homologous genes in deep subseafloor sedimentary metagenomes.</title>
        <authorList>
            <person name="Kawai M."/>
            <person name="Futagami T."/>
            <person name="Toyoda A."/>
            <person name="Takaki Y."/>
            <person name="Nishi S."/>
            <person name="Hori S."/>
            <person name="Arai W."/>
            <person name="Tsubouchi T."/>
            <person name="Morono Y."/>
            <person name="Uchiyama I."/>
            <person name="Ito T."/>
            <person name="Fujiyama A."/>
            <person name="Inagaki F."/>
            <person name="Takami H."/>
        </authorList>
    </citation>
    <scope>NUCLEOTIDE SEQUENCE</scope>
    <source>
        <strain evidence="1">Expedition CK06-06</strain>
    </source>
</reference>
<dbReference type="EMBL" id="BARU01022126">
    <property type="protein sequence ID" value="GAH53180.1"/>
    <property type="molecule type" value="Genomic_DNA"/>
</dbReference>
<comment type="caution">
    <text evidence="1">The sequence shown here is derived from an EMBL/GenBank/DDBJ whole genome shotgun (WGS) entry which is preliminary data.</text>
</comment>
<sequence length="62" mass="7312">MIFGLIIFLKSSPYKIDMLNEDLRQIILNIAEGEKSTFGELQIYYEDAYLKIIEARLLRKND</sequence>
<proteinExistence type="predicted"/>
<gene>
    <name evidence="1" type="ORF">S03H2_36087</name>
</gene>
<feature type="non-terminal residue" evidence="1">
    <location>
        <position position="62"/>
    </location>
</feature>
<protein>
    <submittedName>
        <fullName evidence="1">Uncharacterized protein</fullName>
    </submittedName>
</protein>
<organism evidence="1">
    <name type="scientific">marine sediment metagenome</name>
    <dbReference type="NCBI Taxonomy" id="412755"/>
    <lineage>
        <taxon>unclassified sequences</taxon>
        <taxon>metagenomes</taxon>
        <taxon>ecological metagenomes</taxon>
    </lineage>
</organism>
<accession>X1H7Y1</accession>